<feature type="domain" description="NIPSNAP" evidence="1">
    <location>
        <begin position="158"/>
        <end position="258"/>
    </location>
</feature>
<dbReference type="RefSeq" id="WP_148909443.1">
    <property type="nucleotide sequence ID" value="NZ_VNHX01000018.1"/>
</dbReference>
<dbReference type="OrthoDB" id="192769at2"/>
<dbReference type="Proteomes" id="UP000325105">
    <property type="component" value="Unassembled WGS sequence"/>
</dbReference>
<dbReference type="EMBL" id="VNHX01000018">
    <property type="protein sequence ID" value="TYP91786.1"/>
    <property type="molecule type" value="Genomic_DNA"/>
</dbReference>
<sequence>MVTNINPFIRPLLIVFFAIKMFGETAVAQGKQEYFQIRVYHYTTLQQERTIDTYLERAFIPAAHRQGFANVGVFKPIEQKAERLIYVLLTSKNLLKLVNLDAQLKRDNGYLKEGESYLQAAYDNPPFDRIETILLKAFRGMPQAKLPKLSGGRHERVYELRSYEGATERLSENKIDMFNNGEIDIFEKLNFNAVFYGQVIAGSTMPNLMYMTTFNDMADRNEHWKSFGPLYKPMHDMPEYQNNVSKNVTLLLRPVAYSDY</sequence>
<dbReference type="InterPro" id="IPR011008">
    <property type="entry name" value="Dimeric_a/b-barrel"/>
</dbReference>
<proteinExistence type="predicted"/>
<gene>
    <name evidence="2" type="ORF">BC792_11833</name>
</gene>
<protein>
    <submittedName>
        <fullName evidence="2">NIPSNAP protein</fullName>
    </submittedName>
</protein>
<keyword evidence="3" id="KW-1185">Reference proteome</keyword>
<reference evidence="2 3" key="1">
    <citation type="submission" date="2019-07" db="EMBL/GenBank/DDBJ databases">
        <title>Genomic Encyclopedia of Archaeal and Bacterial Type Strains, Phase II (KMG-II): from individual species to whole genera.</title>
        <authorList>
            <person name="Goeker M."/>
        </authorList>
    </citation>
    <scope>NUCLEOTIDE SEQUENCE [LARGE SCALE GENOMIC DNA]</scope>
    <source>
        <strain evidence="2 3">DSM 18850</strain>
    </source>
</reference>
<accession>A0A5S5D9P0</accession>
<comment type="caution">
    <text evidence="2">The sequence shown here is derived from an EMBL/GenBank/DDBJ whole genome shotgun (WGS) entry which is preliminary data.</text>
</comment>
<dbReference type="Pfam" id="PF07978">
    <property type="entry name" value="NIPSNAP"/>
    <property type="match status" value="1"/>
</dbReference>
<dbReference type="Gene3D" id="3.30.70.100">
    <property type="match status" value="1"/>
</dbReference>
<evidence type="ECO:0000313" key="3">
    <source>
        <dbReference type="Proteomes" id="UP000325105"/>
    </source>
</evidence>
<dbReference type="SUPFAM" id="SSF54909">
    <property type="entry name" value="Dimeric alpha+beta barrel"/>
    <property type="match status" value="1"/>
</dbReference>
<dbReference type="AlphaFoldDB" id="A0A5S5D9P0"/>
<evidence type="ECO:0000259" key="1">
    <source>
        <dbReference type="Pfam" id="PF07978"/>
    </source>
</evidence>
<dbReference type="InterPro" id="IPR012577">
    <property type="entry name" value="NIPSNAP"/>
</dbReference>
<organism evidence="2 3">
    <name type="scientific">Sphingobacterium allocomposti</name>
    <dbReference type="NCBI Taxonomy" id="415956"/>
    <lineage>
        <taxon>Bacteria</taxon>
        <taxon>Pseudomonadati</taxon>
        <taxon>Bacteroidota</taxon>
        <taxon>Sphingobacteriia</taxon>
        <taxon>Sphingobacteriales</taxon>
        <taxon>Sphingobacteriaceae</taxon>
        <taxon>Sphingobacterium</taxon>
    </lineage>
</organism>
<evidence type="ECO:0000313" key="2">
    <source>
        <dbReference type="EMBL" id="TYP91786.1"/>
    </source>
</evidence>
<name>A0A5S5D9P0_9SPHI</name>